<proteinExistence type="predicted"/>
<keyword evidence="2" id="KW-1185">Reference proteome</keyword>
<dbReference type="Proteomes" id="UP000037460">
    <property type="component" value="Unassembled WGS sequence"/>
</dbReference>
<protein>
    <recommendedName>
        <fullName evidence="3">CRAL-TRIO domain-containing protein</fullName>
    </recommendedName>
</protein>
<dbReference type="Gene3D" id="3.40.525.10">
    <property type="entry name" value="CRAL-TRIO lipid binding domain"/>
    <property type="match status" value="1"/>
</dbReference>
<comment type="caution">
    <text evidence="1">The sequence shown here is derived from an EMBL/GenBank/DDBJ whole genome shotgun (WGS) entry which is preliminary data.</text>
</comment>
<dbReference type="EMBL" id="JWZX01002912">
    <property type="protein sequence ID" value="KOO25915.1"/>
    <property type="molecule type" value="Genomic_DNA"/>
</dbReference>
<evidence type="ECO:0008006" key="3">
    <source>
        <dbReference type="Google" id="ProtNLM"/>
    </source>
</evidence>
<reference evidence="2" key="1">
    <citation type="journal article" date="2015" name="PLoS Genet.">
        <title>Genome Sequence and Transcriptome Analyses of Chrysochromulina tobin: Metabolic Tools for Enhanced Algal Fitness in the Prominent Order Prymnesiales (Haptophyceae).</title>
        <authorList>
            <person name="Hovde B.T."/>
            <person name="Deodato C.R."/>
            <person name="Hunsperger H.M."/>
            <person name="Ryken S.A."/>
            <person name="Yost W."/>
            <person name="Jha R.K."/>
            <person name="Patterson J."/>
            <person name="Monnat R.J. Jr."/>
            <person name="Barlow S.B."/>
            <person name="Starkenburg S.R."/>
            <person name="Cattolico R.A."/>
        </authorList>
    </citation>
    <scope>NUCLEOTIDE SEQUENCE</scope>
    <source>
        <strain evidence="2">CCMP291</strain>
    </source>
</reference>
<sequence length="277" mass="30926">MVASVSVTTPVTRDDGPWTEEEKAACLAVREKLIKEKNLSPKQVGEIELVTIVMNSKCRVDEAVQKFMTYHENLLGEYGLGDVWSDKETLHNQWHRLAVCGCDEGGRSVMWVHGGGTPVEEEAACMRSCCWYFFAVHADRHTLRNGISLVINSANRPKKQIGNEKKLQVAWQNFPTRAQGIYILGTNMVTRVVVNALIAFASLFAKNKVIARIMFAEVKDLEKKWGGVEPLPEMHGGAKRLPTAEWVDERLSNFPRMNLPEYVDIEGVTAAAAAVKI</sequence>
<organism evidence="1 2">
    <name type="scientific">Chrysochromulina tobinii</name>
    <dbReference type="NCBI Taxonomy" id="1460289"/>
    <lineage>
        <taxon>Eukaryota</taxon>
        <taxon>Haptista</taxon>
        <taxon>Haptophyta</taxon>
        <taxon>Prymnesiophyceae</taxon>
        <taxon>Prymnesiales</taxon>
        <taxon>Chrysochromulinaceae</taxon>
        <taxon>Chrysochromulina</taxon>
    </lineage>
</organism>
<dbReference type="OrthoDB" id="189875at2759"/>
<dbReference type="AlphaFoldDB" id="A0A0M0JHG2"/>
<dbReference type="SUPFAM" id="SSF52087">
    <property type="entry name" value="CRAL/TRIO domain"/>
    <property type="match status" value="1"/>
</dbReference>
<evidence type="ECO:0000313" key="1">
    <source>
        <dbReference type="EMBL" id="KOO25915.1"/>
    </source>
</evidence>
<evidence type="ECO:0000313" key="2">
    <source>
        <dbReference type="Proteomes" id="UP000037460"/>
    </source>
</evidence>
<accession>A0A0M0JHG2</accession>
<gene>
    <name evidence="1" type="ORF">Ctob_002227</name>
</gene>
<name>A0A0M0JHG2_9EUKA</name>
<dbReference type="InterPro" id="IPR036865">
    <property type="entry name" value="CRAL-TRIO_dom_sf"/>
</dbReference>